<dbReference type="GO" id="GO:0016405">
    <property type="term" value="F:CoA-ligase activity"/>
    <property type="evidence" value="ECO:0007669"/>
    <property type="project" value="UniProtKB-ARBA"/>
</dbReference>
<dbReference type="GO" id="GO:0016878">
    <property type="term" value="F:acid-thiol ligase activity"/>
    <property type="evidence" value="ECO:0007669"/>
    <property type="project" value="UniProtKB-ARBA"/>
</dbReference>
<evidence type="ECO:0000259" key="6">
    <source>
        <dbReference type="Pfam" id="PF13193"/>
    </source>
</evidence>
<dbReference type="GO" id="GO:0005524">
    <property type="term" value="F:ATP binding"/>
    <property type="evidence" value="ECO:0007669"/>
    <property type="project" value="UniProtKB-KW"/>
</dbReference>
<comment type="similarity">
    <text evidence="1">Belongs to the ATP-dependent AMP-binding enzyme family.</text>
</comment>
<dbReference type="GO" id="GO:0044550">
    <property type="term" value="P:secondary metabolite biosynthetic process"/>
    <property type="evidence" value="ECO:0007669"/>
    <property type="project" value="TreeGrafter"/>
</dbReference>
<name>A0A1X7EEY6_9PROT</name>
<protein>
    <submittedName>
        <fullName evidence="7">Anthranilate--CoA ligase</fullName>
    </submittedName>
</protein>
<evidence type="ECO:0000313" key="8">
    <source>
        <dbReference type="Proteomes" id="UP000192936"/>
    </source>
</evidence>
<dbReference type="InterPro" id="IPR045851">
    <property type="entry name" value="AMP-bd_C_sf"/>
</dbReference>
<keyword evidence="3" id="KW-0547">Nucleotide-binding</keyword>
<proteinExistence type="inferred from homology"/>
<evidence type="ECO:0000256" key="3">
    <source>
        <dbReference type="ARBA" id="ARBA00022741"/>
    </source>
</evidence>
<gene>
    <name evidence="7" type="ORF">SAMN02982917_1575</name>
</gene>
<dbReference type="SUPFAM" id="SSF56801">
    <property type="entry name" value="Acetyl-CoA synthetase-like"/>
    <property type="match status" value="1"/>
</dbReference>
<accession>A0A1X7EEY6</accession>
<dbReference type="InterPro" id="IPR042099">
    <property type="entry name" value="ANL_N_sf"/>
</dbReference>
<evidence type="ECO:0000256" key="4">
    <source>
        <dbReference type="ARBA" id="ARBA00022840"/>
    </source>
</evidence>
<dbReference type="Gene3D" id="3.40.50.12780">
    <property type="entry name" value="N-terminal domain of ligase-like"/>
    <property type="match status" value="1"/>
</dbReference>
<dbReference type="AlphaFoldDB" id="A0A1X7EEY6"/>
<keyword evidence="4" id="KW-0067">ATP-binding</keyword>
<dbReference type="Proteomes" id="UP000192936">
    <property type="component" value="Unassembled WGS sequence"/>
</dbReference>
<sequence>MKGCAFAPADGMAVSEPRVWRPVPPTDHAGPILPVSQWGEAAPRMTPSGHLDSFTRDRLPAPAQRPDLILERPELQYPKRLNAASALIDGWRERGWDGRPCLIGGDGEVWSYGRMRDTVDRIARVLTEDYGLVPGNRVLLRGPNTPMLAACWLAVIKAGGVLVPTMPLLRAPELADVLKRAAIDMALCDTHFLDDLEEAALPSLRIVGFRDGELEHRIATKPAGFEAADTAQDDVALIAFTSGTTGTPKAAAHFHRHLLAISDLSPRSVLGTTAEDVFCGSPTLAFAYGLGGLLLFPLRIGASVILLERGTADRLLEAATRHRATVMFTVPTVYRGMIGRMAAEPGLAKGLSSLRLCVSAGEPLPQQTFEGWRDATGLQILDSLGTTELLNAVLHAVPGDVRPGSTGKPVPGYEAMVVDDQFRRLPPGQVGRLAVRGATGCLYLDDPRQESYVQQGWNLTGDAFHVDEDGFFWYHARTDDLIVSAGYKISGLEVENILLSHEAVQECAVIAAPDPVRGTIPKAFVVLRDDVRPDERLAEELQSFVKEHIAPYKYPRAVEFLDALPRTETGKVQRFKLRRRAWQPDDKE</sequence>
<dbReference type="Pfam" id="PF00501">
    <property type="entry name" value="AMP-binding"/>
    <property type="match status" value="1"/>
</dbReference>
<dbReference type="PROSITE" id="PS00455">
    <property type="entry name" value="AMP_BINDING"/>
    <property type="match status" value="1"/>
</dbReference>
<dbReference type="Pfam" id="PF13193">
    <property type="entry name" value="AMP-binding_C"/>
    <property type="match status" value="1"/>
</dbReference>
<dbReference type="PANTHER" id="PTHR43352">
    <property type="entry name" value="ACETYL-COA SYNTHETASE"/>
    <property type="match status" value="1"/>
</dbReference>
<dbReference type="STRING" id="286727.SAMN02982917_1575"/>
<feature type="domain" description="AMP-binding enzyme C-terminal" evidence="6">
    <location>
        <begin position="493"/>
        <end position="571"/>
    </location>
</feature>
<dbReference type="Gene3D" id="3.30.300.30">
    <property type="match status" value="1"/>
</dbReference>
<evidence type="ECO:0000256" key="1">
    <source>
        <dbReference type="ARBA" id="ARBA00006432"/>
    </source>
</evidence>
<dbReference type="PANTHER" id="PTHR43352:SF1">
    <property type="entry name" value="ANTHRANILATE--COA LIGASE"/>
    <property type="match status" value="1"/>
</dbReference>
<evidence type="ECO:0000256" key="2">
    <source>
        <dbReference type="ARBA" id="ARBA00022598"/>
    </source>
</evidence>
<dbReference type="FunFam" id="3.30.300.30:FF:000005">
    <property type="entry name" value="Acyl-coenzyme A synthetase ACSM5, mitochondrial"/>
    <property type="match status" value="1"/>
</dbReference>
<dbReference type="InterPro" id="IPR025110">
    <property type="entry name" value="AMP-bd_C"/>
</dbReference>
<keyword evidence="2 7" id="KW-0436">Ligase</keyword>
<dbReference type="InterPro" id="IPR000873">
    <property type="entry name" value="AMP-dep_synth/lig_dom"/>
</dbReference>
<organism evidence="7 8">
    <name type="scientific">Azospirillum oryzae</name>
    <dbReference type="NCBI Taxonomy" id="286727"/>
    <lineage>
        <taxon>Bacteria</taxon>
        <taxon>Pseudomonadati</taxon>
        <taxon>Pseudomonadota</taxon>
        <taxon>Alphaproteobacteria</taxon>
        <taxon>Rhodospirillales</taxon>
        <taxon>Azospirillaceae</taxon>
        <taxon>Azospirillum</taxon>
    </lineage>
</organism>
<dbReference type="EMBL" id="FXAK01000002">
    <property type="protein sequence ID" value="SMF32327.1"/>
    <property type="molecule type" value="Genomic_DNA"/>
</dbReference>
<evidence type="ECO:0000313" key="7">
    <source>
        <dbReference type="EMBL" id="SMF32327.1"/>
    </source>
</evidence>
<evidence type="ECO:0000259" key="5">
    <source>
        <dbReference type="Pfam" id="PF00501"/>
    </source>
</evidence>
<reference evidence="7 8" key="1">
    <citation type="submission" date="2017-04" db="EMBL/GenBank/DDBJ databases">
        <authorList>
            <person name="Afonso C.L."/>
            <person name="Miller P.J."/>
            <person name="Scott M.A."/>
            <person name="Spackman E."/>
            <person name="Goraichik I."/>
            <person name="Dimitrov K.M."/>
            <person name="Suarez D.L."/>
            <person name="Swayne D.E."/>
        </authorList>
    </citation>
    <scope>NUCLEOTIDE SEQUENCE [LARGE SCALE GENOMIC DNA]</scope>
    <source>
        <strain evidence="7 8">A2P</strain>
    </source>
</reference>
<feature type="domain" description="AMP-dependent synthetase/ligase" evidence="5">
    <location>
        <begin position="96"/>
        <end position="438"/>
    </location>
</feature>
<dbReference type="InterPro" id="IPR020845">
    <property type="entry name" value="AMP-binding_CS"/>
</dbReference>